<dbReference type="AlphaFoldDB" id="A0A143YDI4"/>
<keyword evidence="4" id="KW-1185">Reference proteome</keyword>
<evidence type="ECO:0000313" key="2">
    <source>
        <dbReference type="EMBL" id="NLD31875.1"/>
    </source>
</evidence>
<dbReference type="EMBL" id="FOQC01000001">
    <property type="protein sequence ID" value="SFH45326.1"/>
    <property type="molecule type" value="Genomic_DNA"/>
</dbReference>
<name>A0A143YDI4_9LACT</name>
<evidence type="ECO:0000313" key="1">
    <source>
        <dbReference type="EMBL" id="CZQ86242.1"/>
    </source>
</evidence>
<dbReference type="Proteomes" id="UP000589373">
    <property type="component" value="Unassembled WGS sequence"/>
</dbReference>
<organism evidence="2 6">
    <name type="scientific">Trichococcus flocculiformis</name>
    <dbReference type="NCBI Taxonomy" id="82803"/>
    <lineage>
        <taxon>Bacteria</taxon>
        <taxon>Bacillati</taxon>
        <taxon>Bacillota</taxon>
        <taxon>Bacilli</taxon>
        <taxon>Lactobacillales</taxon>
        <taxon>Carnobacteriaceae</taxon>
        <taxon>Trichococcus</taxon>
    </lineage>
</organism>
<dbReference type="Gene3D" id="1.10.220.80">
    <property type="entry name" value="BH2638-like"/>
    <property type="match status" value="1"/>
</dbReference>
<reference evidence="2 6" key="3">
    <citation type="journal article" date="2020" name="Biotechnol. Biofuels">
        <title>New insights from the biogas microbiome by comprehensive genome-resolved metagenomics of nearly 1600 species originating from multiple anaerobic digesters.</title>
        <authorList>
            <person name="Campanaro S."/>
            <person name="Treu L."/>
            <person name="Rodriguez-R L.M."/>
            <person name="Kovalovszki A."/>
            <person name="Ziels R.M."/>
            <person name="Maus I."/>
            <person name="Zhu X."/>
            <person name="Kougias P.G."/>
            <person name="Basile A."/>
            <person name="Luo G."/>
            <person name="Schluter A."/>
            <person name="Konstantinidis K.T."/>
            <person name="Angelidaki I."/>
        </authorList>
    </citation>
    <scope>NUCLEOTIDE SEQUENCE [LARGE SCALE GENOMIC DNA]</scope>
    <source>
        <strain evidence="2">AS07pgkLD_105</strain>
    </source>
</reference>
<proteinExistence type="predicted"/>
<dbReference type="Proteomes" id="UP000195947">
    <property type="component" value="Unassembled WGS sequence"/>
</dbReference>
<dbReference type="InterPro" id="IPR007920">
    <property type="entry name" value="UPF0223"/>
</dbReference>
<dbReference type="STRING" id="82803.SAMN04488048_13015"/>
<dbReference type="InterPro" id="IPR023324">
    <property type="entry name" value="BH2638-like_sf"/>
</dbReference>
<protein>
    <submittedName>
        <fullName evidence="2">UPF0223 family protein</fullName>
    </submittedName>
    <submittedName>
        <fullName evidence="3">Uncharacterized protein YktA, UPF0223 family</fullName>
    </submittedName>
</protein>
<reference evidence="1 4" key="1">
    <citation type="submission" date="2016-02" db="EMBL/GenBank/DDBJ databases">
        <authorList>
            <person name="Strepis N."/>
        </authorList>
    </citation>
    <scope>NUCLEOTIDE SEQUENCE [LARGE SCALE GENOMIC DNA]</scope>
    <source>
        <strain evidence="1">Trichococcus flocculiformis</strain>
    </source>
</reference>
<comment type="caution">
    <text evidence="2">The sequence shown here is derived from an EMBL/GenBank/DDBJ whole genome shotgun (WGS) entry which is preliminary data.</text>
</comment>
<dbReference type="Proteomes" id="UP000199686">
    <property type="component" value="Unassembled WGS sequence"/>
</dbReference>
<dbReference type="PIRSF" id="PIRSF037260">
    <property type="entry name" value="UPF0223"/>
    <property type="match status" value="1"/>
</dbReference>
<evidence type="ECO:0000313" key="5">
    <source>
        <dbReference type="Proteomes" id="UP000199686"/>
    </source>
</evidence>
<gene>
    <name evidence="2" type="ORF">GX662_06395</name>
    <name evidence="3" type="ORF">SAMN04488507_100120</name>
    <name evidence="1" type="ORF">TFLO_734</name>
</gene>
<dbReference type="Pfam" id="PF05256">
    <property type="entry name" value="UPF0223"/>
    <property type="match status" value="1"/>
</dbReference>
<evidence type="ECO:0000313" key="3">
    <source>
        <dbReference type="EMBL" id="SFH45326.1"/>
    </source>
</evidence>
<dbReference type="RefSeq" id="WP_068562534.1">
    <property type="nucleotide sequence ID" value="NZ_FJMZ01000005.1"/>
</dbReference>
<accession>A0A143YDI4</accession>
<evidence type="ECO:0000313" key="4">
    <source>
        <dbReference type="Proteomes" id="UP000195947"/>
    </source>
</evidence>
<evidence type="ECO:0000313" key="6">
    <source>
        <dbReference type="Proteomes" id="UP000589373"/>
    </source>
</evidence>
<dbReference type="OrthoDB" id="1649074at2"/>
<dbReference type="EMBL" id="JAAZCD010000144">
    <property type="protein sequence ID" value="NLD31875.1"/>
    <property type="molecule type" value="Genomic_DNA"/>
</dbReference>
<reference evidence="3 5" key="2">
    <citation type="submission" date="2016-10" db="EMBL/GenBank/DDBJ databases">
        <authorList>
            <person name="Varghese N."/>
            <person name="Submissions S."/>
        </authorList>
    </citation>
    <scope>NUCLEOTIDE SEQUENCE [LARGE SCALE GENOMIC DNA]</scope>
    <source>
        <strain evidence="3 5">DSM 2094</strain>
    </source>
</reference>
<dbReference type="EMBL" id="FJMZ01000005">
    <property type="protein sequence ID" value="CZQ86242.1"/>
    <property type="molecule type" value="Genomic_DNA"/>
</dbReference>
<dbReference type="SUPFAM" id="SSF158504">
    <property type="entry name" value="BH2638-like"/>
    <property type="match status" value="1"/>
</dbReference>
<dbReference type="NCBIfam" id="NF003353">
    <property type="entry name" value="PRK04387.1"/>
    <property type="match status" value="1"/>
</dbReference>
<sequence length="92" mass="11011">MQHYDYPFEVEWSKEEIVKVISLWNAVERAYESGISKEDFMQAYREFKTVLPSVGQEKKYGNQFEKESGYSLYKVLQEIKKSEKNKIFLGER</sequence>